<dbReference type="Proteomes" id="UP001190926">
    <property type="component" value="Unassembled WGS sequence"/>
</dbReference>
<sequence length="133" mass="14563">MKGHSSEKSHEKASFKKIAVDVAVVAKKAKEMAEAIKKDPDAQNLFSENIPKPPRSSFSGKYKIVGQEEDFKKVTKQLLSEEKERLVIPITGLPGLGKTTLARTRMPLRVARIASAQPARNASTQMGNFVQSG</sequence>
<dbReference type="EMBL" id="SDAM02029589">
    <property type="protein sequence ID" value="KAH6755709.1"/>
    <property type="molecule type" value="Genomic_DNA"/>
</dbReference>
<dbReference type="AlphaFoldDB" id="A0AAD4IND7"/>
<keyword evidence="2" id="KW-1185">Reference proteome</keyword>
<dbReference type="InterPro" id="IPR027417">
    <property type="entry name" value="P-loop_NTPase"/>
</dbReference>
<dbReference type="Gene3D" id="3.40.50.300">
    <property type="entry name" value="P-loop containing nucleotide triphosphate hydrolases"/>
    <property type="match status" value="1"/>
</dbReference>
<organism evidence="1 2">
    <name type="scientific">Perilla frutescens var. hirtella</name>
    <name type="common">Perilla citriodora</name>
    <name type="synonym">Perilla setoyensis</name>
    <dbReference type="NCBI Taxonomy" id="608512"/>
    <lineage>
        <taxon>Eukaryota</taxon>
        <taxon>Viridiplantae</taxon>
        <taxon>Streptophyta</taxon>
        <taxon>Embryophyta</taxon>
        <taxon>Tracheophyta</taxon>
        <taxon>Spermatophyta</taxon>
        <taxon>Magnoliopsida</taxon>
        <taxon>eudicotyledons</taxon>
        <taxon>Gunneridae</taxon>
        <taxon>Pentapetalae</taxon>
        <taxon>asterids</taxon>
        <taxon>lamiids</taxon>
        <taxon>Lamiales</taxon>
        <taxon>Lamiaceae</taxon>
        <taxon>Nepetoideae</taxon>
        <taxon>Elsholtzieae</taxon>
        <taxon>Perilla</taxon>
    </lineage>
</organism>
<evidence type="ECO:0000313" key="2">
    <source>
        <dbReference type="Proteomes" id="UP001190926"/>
    </source>
</evidence>
<dbReference type="SUPFAM" id="SSF52540">
    <property type="entry name" value="P-loop containing nucleoside triphosphate hydrolases"/>
    <property type="match status" value="1"/>
</dbReference>
<gene>
    <name evidence="1" type="ORF">C2S53_009971</name>
</gene>
<proteinExistence type="predicted"/>
<evidence type="ECO:0000313" key="1">
    <source>
        <dbReference type="EMBL" id="KAH6755709.1"/>
    </source>
</evidence>
<accession>A0AAD4IND7</accession>
<protein>
    <submittedName>
        <fullName evidence="1">Uncharacterized protein</fullName>
    </submittedName>
</protein>
<name>A0AAD4IND7_PERFH</name>
<reference evidence="1 2" key="1">
    <citation type="journal article" date="2021" name="Nat. Commun.">
        <title>Incipient diploidization of the medicinal plant Perilla within 10,000 years.</title>
        <authorList>
            <person name="Zhang Y."/>
            <person name="Shen Q."/>
            <person name="Leng L."/>
            <person name="Zhang D."/>
            <person name="Chen S."/>
            <person name="Shi Y."/>
            <person name="Ning Z."/>
            <person name="Chen S."/>
        </authorList>
    </citation>
    <scope>NUCLEOTIDE SEQUENCE [LARGE SCALE GENOMIC DNA]</scope>
    <source>
        <strain evidence="2">cv. PC099</strain>
    </source>
</reference>
<comment type="caution">
    <text evidence="1">The sequence shown here is derived from an EMBL/GenBank/DDBJ whole genome shotgun (WGS) entry which is preliminary data.</text>
</comment>